<dbReference type="Proteomes" id="UP000297295">
    <property type="component" value="Unassembled WGS sequence"/>
</dbReference>
<dbReference type="InterPro" id="IPR036388">
    <property type="entry name" value="WH-like_DNA-bd_sf"/>
</dbReference>
<dbReference type="InterPro" id="IPR036390">
    <property type="entry name" value="WH_DNA-bd_sf"/>
</dbReference>
<dbReference type="SUPFAM" id="SSF46785">
    <property type="entry name" value="Winged helix' DNA-binding domain"/>
    <property type="match status" value="1"/>
</dbReference>
<sequence>MLDVIFASEKRKNVLLMMHDGPQDMETILKSLKTTRQALLPQIKVLEKHNLISHSNDTYKLTTMGK</sequence>
<dbReference type="AlphaFoldDB" id="A0A4E0PUA4"/>
<reference evidence="1 2" key="1">
    <citation type="submission" date="2017-11" db="EMBL/GenBank/DDBJ databases">
        <title>Isolation and Characterization of Methanogenic Archaea from Saline Meromictic Lake at Siberia.</title>
        <authorList>
            <person name="Shen Y."/>
            <person name="Huang H.-H."/>
            <person name="Lai M.-C."/>
            <person name="Chen S.-C."/>
        </authorList>
    </citation>
    <scope>NUCLEOTIDE SEQUENCE [LARGE SCALE GENOMIC DNA]</scope>
    <source>
        <strain evidence="1 2">SY-01</strain>
    </source>
</reference>
<evidence type="ECO:0008006" key="3">
    <source>
        <dbReference type="Google" id="ProtNLM"/>
    </source>
</evidence>
<protein>
    <recommendedName>
        <fullName evidence="3">Regulatory protein, arsR family</fullName>
    </recommendedName>
</protein>
<proteinExistence type="predicted"/>
<gene>
    <name evidence="1" type="ORF">CUN85_12890</name>
</gene>
<evidence type="ECO:0000313" key="2">
    <source>
        <dbReference type="Proteomes" id="UP000297295"/>
    </source>
</evidence>
<name>A0A4E0PUA4_9EURY</name>
<evidence type="ECO:0000313" key="1">
    <source>
        <dbReference type="EMBL" id="TGC06499.1"/>
    </source>
</evidence>
<keyword evidence="2" id="KW-1185">Reference proteome</keyword>
<organism evidence="1 2">
    <name type="scientific">Methanolobus halotolerans</name>
    <dbReference type="NCBI Taxonomy" id="2052935"/>
    <lineage>
        <taxon>Archaea</taxon>
        <taxon>Methanobacteriati</taxon>
        <taxon>Methanobacteriota</taxon>
        <taxon>Stenosarchaea group</taxon>
        <taxon>Methanomicrobia</taxon>
        <taxon>Methanosarcinales</taxon>
        <taxon>Methanosarcinaceae</taxon>
        <taxon>Methanolobus</taxon>
    </lineage>
</organism>
<dbReference type="EMBL" id="PGGK01000029">
    <property type="protein sequence ID" value="TGC06499.1"/>
    <property type="molecule type" value="Genomic_DNA"/>
</dbReference>
<comment type="caution">
    <text evidence="1">The sequence shown here is derived from an EMBL/GenBank/DDBJ whole genome shotgun (WGS) entry which is preliminary data.</text>
</comment>
<accession>A0A4E0PUA4</accession>
<dbReference type="Gene3D" id="1.10.10.10">
    <property type="entry name" value="Winged helix-like DNA-binding domain superfamily/Winged helix DNA-binding domain"/>
    <property type="match status" value="1"/>
</dbReference>